<organism evidence="4 5">
    <name type="scientific">Olea europaea subsp. europaea</name>
    <dbReference type="NCBI Taxonomy" id="158383"/>
    <lineage>
        <taxon>Eukaryota</taxon>
        <taxon>Viridiplantae</taxon>
        <taxon>Streptophyta</taxon>
        <taxon>Embryophyta</taxon>
        <taxon>Tracheophyta</taxon>
        <taxon>Spermatophyta</taxon>
        <taxon>Magnoliopsida</taxon>
        <taxon>eudicotyledons</taxon>
        <taxon>Gunneridae</taxon>
        <taxon>Pentapetalae</taxon>
        <taxon>asterids</taxon>
        <taxon>lamiids</taxon>
        <taxon>Lamiales</taxon>
        <taxon>Oleaceae</taxon>
        <taxon>Oleeae</taxon>
        <taxon>Olea</taxon>
    </lineage>
</organism>
<dbReference type="Gene3D" id="3.40.50.720">
    <property type="entry name" value="NAD(P)-binding Rossmann-like Domain"/>
    <property type="match status" value="1"/>
</dbReference>
<sequence length="237" mass="26391">MKAWIYNECGGVEVLKFESEVAVPEVKDDQVLNKVVAAAINPVDYKRRFRLFKAVDSPHPFLCYDVAGVVVKLGSQVKFLNEGDEVYGDVNEKPMVHEPPKRFGSLAEYTPVEERLLALKPKSLDFAQAARLPITLIRLLIVIAAIHNFEIHQIDVKTVFLNGGASGVRSLVIQLAKQVFGASKLVDTSSTGKLEFLKSLGTNLALDYTKENFEDLLEKFDVVYDALGGIHTFVYFL</sequence>
<feature type="domain" description="Alcohol dehydrogenase-like N-terminal" evidence="3">
    <location>
        <begin position="28"/>
        <end position="121"/>
    </location>
</feature>
<evidence type="ECO:0000256" key="2">
    <source>
        <dbReference type="ARBA" id="ARBA00023002"/>
    </source>
</evidence>
<dbReference type="Gramene" id="OE9A025951T1">
    <property type="protein sequence ID" value="OE9A025951C1"/>
    <property type="gene ID" value="OE9A025951"/>
</dbReference>
<comment type="similarity">
    <text evidence="1">Belongs to the zinc-containing alcohol dehydrogenase family. Quinone oxidoreductase subfamily.</text>
</comment>
<evidence type="ECO:0000313" key="4">
    <source>
        <dbReference type="EMBL" id="CAA3006970.1"/>
    </source>
</evidence>
<dbReference type="PANTHER" id="PTHR44573">
    <property type="entry name" value="NADPH-DEPENDENT ALKENAL/ONE OXIDOREDUCTASE, CHLOROPLASTIC"/>
    <property type="match status" value="1"/>
</dbReference>
<dbReference type="AlphaFoldDB" id="A0A8S0TLW8"/>
<gene>
    <name evidence="4" type="ORF">OLEA9_A025951</name>
</gene>
<dbReference type="SUPFAM" id="SSF50129">
    <property type="entry name" value="GroES-like"/>
    <property type="match status" value="1"/>
</dbReference>
<accession>A0A8S0TLW8</accession>
<dbReference type="Pfam" id="PF08240">
    <property type="entry name" value="ADH_N"/>
    <property type="match status" value="1"/>
</dbReference>
<evidence type="ECO:0000256" key="1">
    <source>
        <dbReference type="ARBA" id="ARBA00010371"/>
    </source>
</evidence>
<keyword evidence="2" id="KW-0560">Oxidoreductase</keyword>
<keyword evidence="5" id="KW-1185">Reference proteome</keyword>
<dbReference type="InterPro" id="IPR036291">
    <property type="entry name" value="NAD(P)-bd_dom_sf"/>
</dbReference>
<dbReference type="Gene3D" id="3.90.180.10">
    <property type="entry name" value="Medium-chain alcohol dehydrogenases, catalytic domain"/>
    <property type="match status" value="1"/>
</dbReference>
<dbReference type="InterPro" id="IPR013154">
    <property type="entry name" value="ADH-like_N"/>
</dbReference>
<dbReference type="EMBL" id="CACTIH010007267">
    <property type="protein sequence ID" value="CAA3006970.1"/>
    <property type="molecule type" value="Genomic_DNA"/>
</dbReference>
<name>A0A8S0TLW8_OLEEU</name>
<reference evidence="4 5" key="1">
    <citation type="submission" date="2019-12" db="EMBL/GenBank/DDBJ databases">
        <authorList>
            <person name="Alioto T."/>
            <person name="Alioto T."/>
            <person name="Gomez Garrido J."/>
        </authorList>
    </citation>
    <scope>NUCLEOTIDE SEQUENCE [LARGE SCALE GENOMIC DNA]</scope>
</reference>
<protein>
    <submittedName>
        <fullName evidence="4">2-methylene-furan-3-one reductase-like</fullName>
    </submittedName>
</protein>
<dbReference type="CDD" id="cd05289">
    <property type="entry name" value="MDR_like_2"/>
    <property type="match status" value="1"/>
</dbReference>
<dbReference type="InterPro" id="IPR011032">
    <property type="entry name" value="GroES-like_sf"/>
</dbReference>
<dbReference type="InterPro" id="IPR044626">
    <property type="entry name" value="AOR-like"/>
</dbReference>
<evidence type="ECO:0000259" key="3">
    <source>
        <dbReference type="Pfam" id="PF08240"/>
    </source>
</evidence>
<dbReference type="GO" id="GO:0016628">
    <property type="term" value="F:oxidoreductase activity, acting on the CH-CH group of donors, NAD or NADP as acceptor"/>
    <property type="evidence" value="ECO:0007669"/>
    <property type="project" value="InterPro"/>
</dbReference>
<dbReference type="OrthoDB" id="48317at2759"/>
<evidence type="ECO:0000313" key="5">
    <source>
        <dbReference type="Proteomes" id="UP000594638"/>
    </source>
</evidence>
<dbReference type="PANTHER" id="PTHR44573:SF1">
    <property type="entry name" value="NADPH-DEPENDENT ALKENAL_ONE OXIDOREDUCTASE, CHLOROPLASTIC"/>
    <property type="match status" value="1"/>
</dbReference>
<comment type="caution">
    <text evidence="4">The sequence shown here is derived from an EMBL/GenBank/DDBJ whole genome shotgun (WGS) entry which is preliminary data.</text>
</comment>
<dbReference type="Proteomes" id="UP000594638">
    <property type="component" value="Unassembled WGS sequence"/>
</dbReference>
<dbReference type="SUPFAM" id="SSF51735">
    <property type="entry name" value="NAD(P)-binding Rossmann-fold domains"/>
    <property type="match status" value="1"/>
</dbReference>
<proteinExistence type="inferred from homology"/>